<accession>A0ABS6SJV2</accession>
<evidence type="ECO:0000256" key="1">
    <source>
        <dbReference type="SAM" id="SignalP"/>
    </source>
</evidence>
<evidence type="ECO:0000313" key="2">
    <source>
        <dbReference type="EMBL" id="MBV7264924.1"/>
    </source>
</evidence>
<gene>
    <name evidence="2" type="ORF">KCG45_01880</name>
</gene>
<name>A0ABS6SJV2_9SPHN</name>
<evidence type="ECO:0000313" key="3">
    <source>
        <dbReference type="Proteomes" id="UP000699975"/>
    </source>
</evidence>
<proteinExistence type="predicted"/>
<organism evidence="2 3">
    <name type="scientific">Erythrobacter ani</name>
    <dbReference type="NCBI Taxonomy" id="2827235"/>
    <lineage>
        <taxon>Bacteria</taxon>
        <taxon>Pseudomonadati</taxon>
        <taxon>Pseudomonadota</taxon>
        <taxon>Alphaproteobacteria</taxon>
        <taxon>Sphingomonadales</taxon>
        <taxon>Erythrobacteraceae</taxon>
        <taxon>Erythrobacter/Porphyrobacter group</taxon>
        <taxon>Erythrobacter</taxon>
    </lineage>
</organism>
<comment type="caution">
    <text evidence="2">The sequence shown here is derived from an EMBL/GenBank/DDBJ whole genome shotgun (WGS) entry which is preliminary data.</text>
</comment>
<sequence length="192" mass="20701">MNALLSPRADRTIIAVAAGFAAVWLSATAAAQPAQAPTDAADALETPEVIEKMFGCREITDADARLACFDQEVAKVFAAQESRELVLAEREQIVEAKRGLFGLNLPKIRLFGGGEGDEDVNEITATLASAEKLGNGRHIFELEDGARWIEIESATGFRKFGAGDTIVIERAALGSYKAKVNNKRAVKVRRLN</sequence>
<keyword evidence="1" id="KW-0732">Signal</keyword>
<dbReference type="Proteomes" id="UP000699975">
    <property type="component" value="Unassembled WGS sequence"/>
</dbReference>
<protein>
    <submittedName>
        <fullName evidence="2">Uncharacterized protein</fullName>
    </submittedName>
</protein>
<feature type="signal peptide" evidence="1">
    <location>
        <begin position="1"/>
        <end position="29"/>
    </location>
</feature>
<dbReference type="EMBL" id="JAGSPB010000001">
    <property type="protein sequence ID" value="MBV7264924.1"/>
    <property type="molecule type" value="Genomic_DNA"/>
</dbReference>
<feature type="chain" id="PRO_5045128894" evidence="1">
    <location>
        <begin position="30"/>
        <end position="192"/>
    </location>
</feature>
<dbReference type="RefSeq" id="WP_218315450.1">
    <property type="nucleotide sequence ID" value="NZ_JAGSPB010000001.1"/>
</dbReference>
<reference evidence="2 3" key="1">
    <citation type="submission" date="2021-04" db="EMBL/GenBank/DDBJ databases">
        <authorList>
            <person name="Pira H."/>
            <person name="Risdian C."/>
            <person name="Wink J."/>
        </authorList>
    </citation>
    <scope>NUCLEOTIDE SEQUENCE [LARGE SCALE GENOMIC DNA]</scope>
    <source>
        <strain evidence="2 3">WH131</strain>
    </source>
</reference>
<keyword evidence="3" id="KW-1185">Reference proteome</keyword>